<comment type="caution">
    <text evidence="7">The sequence shown here is derived from an EMBL/GenBank/DDBJ whole genome shotgun (WGS) entry which is preliminary data.</text>
</comment>
<feature type="transmembrane region" description="Helical" evidence="5">
    <location>
        <begin position="46"/>
        <end position="66"/>
    </location>
</feature>
<feature type="transmembrane region" description="Helical" evidence="5">
    <location>
        <begin position="317"/>
        <end position="339"/>
    </location>
</feature>
<reference evidence="7 8" key="1">
    <citation type="journal article" date="2019" name="Nat. Microbiol.">
        <title>Mediterranean grassland soil C-N compound turnover is dependent on rainfall and depth, and is mediated by genomically divergent microorganisms.</title>
        <authorList>
            <person name="Diamond S."/>
            <person name="Andeer P.F."/>
            <person name="Li Z."/>
            <person name="Crits-Christoph A."/>
            <person name="Burstein D."/>
            <person name="Anantharaman K."/>
            <person name="Lane K.R."/>
            <person name="Thomas B.C."/>
            <person name="Pan C."/>
            <person name="Northen T.R."/>
            <person name="Banfield J.F."/>
        </authorList>
    </citation>
    <scope>NUCLEOTIDE SEQUENCE [LARGE SCALE GENOMIC DNA]</scope>
    <source>
        <strain evidence="7">NP_5</strain>
    </source>
</reference>
<keyword evidence="4 5" id="KW-0472">Membrane</keyword>
<sequence length="426" mass="44205">MAARIVESLAVNRRILAVLSYGHLATDLPQGAIPALLPVFKAMFHLSYAGVGFIVLMANISSSVIQPAFGFLSDRLRLHWLMPLGALLAGVGMTMAVFSPHYAEMVLWVLISGLGVAAFHPEGYRFAGLAAGERRATGMSYFSAGGNIGYGLGPAAATFALSLAGMHGMFYFIAFSVPAAILLWATVGPKQRERLEIEWAGPAASAVAGGTDPVTRRGAPRPGGRPAGILVLLIAFVVLRSWVSVGTASFIPLFFTGIRHLQPWYGGTLVSLFLGAGAVGTLVGGIAADRFGHRTMLIVSMTILPPLLLMITRTNGLVTMMAATIAGMAAVSTFAVVMVMAQDLMPERIGLISGLIIGFAVGMGGIGVTVLGVIADRWGLQTAMDLTALLPAAGLAIALALPAAPIRAAPRPPGGTEPHAAGETWG</sequence>
<dbReference type="AlphaFoldDB" id="A0A537M079"/>
<dbReference type="CDD" id="cd17478">
    <property type="entry name" value="MFS_FsR"/>
    <property type="match status" value="1"/>
</dbReference>
<dbReference type="Pfam" id="PF07690">
    <property type="entry name" value="MFS_1"/>
    <property type="match status" value="1"/>
</dbReference>
<name>A0A537M079_9BACT</name>
<feature type="transmembrane region" description="Helical" evidence="5">
    <location>
        <begin position="169"/>
        <end position="187"/>
    </location>
</feature>
<dbReference type="PROSITE" id="PS50850">
    <property type="entry name" value="MFS"/>
    <property type="match status" value="1"/>
</dbReference>
<dbReference type="SUPFAM" id="SSF103473">
    <property type="entry name" value="MFS general substrate transporter"/>
    <property type="match status" value="1"/>
</dbReference>
<protein>
    <submittedName>
        <fullName evidence="7">MFS transporter</fullName>
    </submittedName>
</protein>
<evidence type="ECO:0000256" key="3">
    <source>
        <dbReference type="ARBA" id="ARBA00022989"/>
    </source>
</evidence>
<keyword evidence="3 5" id="KW-1133">Transmembrane helix</keyword>
<comment type="subcellular location">
    <subcellularLocation>
        <location evidence="1">Cell membrane</location>
        <topology evidence="1">Multi-pass membrane protein</topology>
    </subcellularLocation>
</comment>
<dbReference type="PANTHER" id="PTHR43129:SF1">
    <property type="entry name" value="FOSMIDOMYCIN RESISTANCE PROTEIN"/>
    <property type="match status" value="1"/>
</dbReference>
<dbReference type="GO" id="GO:0005886">
    <property type="term" value="C:plasma membrane"/>
    <property type="evidence" value="ECO:0007669"/>
    <property type="project" value="UniProtKB-SubCell"/>
</dbReference>
<proteinExistence type="predicted"/>
<feature type="transmembrane region" description="Helical" evidence="5">
    <location>
        <begin position="105"/>
        <end position="121"/>
    </location>
</feature>
<dbReference type="InterPro" id="IPR011701">
    <property type="entry name" value="MFS"/>
</dbReference>
<evidence type="ECO:0000313" key="7">
    <source>
        <dbReference type="EMBL" id="TMJ13247.1"/>
    </source>
</evidence>
<evidence type="ECO:0000313" key="8">
    <source>
        <dbReference type="Proteomes" id="UP000320393"/>
    </source>
</evidence>
<dbReference type="Proteomes" id="UP000320393">
    <property type="component" value="Unassembled WGS sequence"/>
</dbReference>
<dbReference type="InterPro" id="IPR020846">
    <property type="entry name" value="MFS_dom"/>
</dbReference>
<feature type="transmembrane region" description="Helical" evidence="5">
    <location>
        <begin position="227"/>
        <end position="258"/>
    </location>
</feature>
<feature type="transmembrane region" description="Helical" evidence="5">
    <location>
        <begin position="351"/>
        <end position="374"/>
    </location>
</feature>
<accession>A0A537M079</accession>
<feature type="domain" description="Major facilitator superfamily (MFS) profile" evidence="6">
    <location>
        <begin position="15"/>
        <end position="411"/>
    </location>
</feature>
<feature type="transmembrane region" description="Helical" evidence="5">
    <location>
        <begin position="386"/>
        <end position="404"/>
    </location>
</feature>
<dbReference type="InterPro" id="IPR036259">
    <property type="entry name" value="MFS_trans_sf"/>
</dbReference>
<organism evidence="7 8">
    <name type="scientific">Candidatus Segetimicrobium genomatis</name>
    <dbReference type="NCBI Taxonomy" id="2569760"/>
    <lineage>
        <taxon>Bacteria</taxon>
        <taxon>Bacillati</taxon>
        <taxon>Candidatus Sysuimicrobiota</taxon>
        <taxon>Candidatus Sysuimicrobiia</taxon>
        <taxon>Candidatus Sysuimicrobiales</taxon>
        <taxon>Candidatus Segetimicrobiaceae</taxon>
        <taxon>Candidatus Segetimicrobium</taxon>
    </lineage>
</organism>
<evidence type="ECO:0000259" key="6">
    <source>
        <dbReference type="PROSITE" id="PS50850"/>
    </source>
</evidence>
<dbReference type="PANTHER" id="PTHR43129">
    <property type="entry name" value="FOSMIDOMYCIN RESISTANCE PROTEIN"/>
    <property type="match status" value="1"/>
</dbReference>
<gene>
    <name evidence="7" type="ORF">E6H02_05365</name>
</gene>
<evidence type="ECO:0000256" key="5">
    <source>
        <dbReference type="SAM" id="Phobius"/>
    </source>
</evidence>
<dbReference type="EMBL" id="VBAM01000164">
    <property type="protein sequence ID" value="TMJ13247.1"/>
    <property type="molecule type" value="Genomic_DNA"/>
</dbReference>
<feature type="transmembrane region" description="Helical" evidence="5">
    <location>
        <begin position="295"/>
        <end position="311"/>
    </location>
</feature>
<evidence type="ECO:0000256" key="4">
    <source>
        <dbReference type="ARBA" id="ARBA00023136"/>
    </source>
</evidence>
<keyword evidence="2 5" id="KW-0812">Transmembrane</keyword>
<dbReference type="Gene3D" id="1.20.1250.20">
    <property type="entry name" value="MFS general substrate transporter like domains"/>
    <property type="match status" value="2"/>
</dbReference>
<evidence type="ECO:0000256" key="1">
    <source>
        <dbReference type="ARBA" id="ARBA00004651"/>
    </source>
</evidence>
<dbReference type="GO" id="GO:0022857">
    <property type="term" value="F:transmembrane transporter activity"/>
    <property type="evidence" value="ECO:0007669"/>
    <property type="project" value="InterPro"/>
</dbReference>
<evidence type="ECO:0000256" key="2">
    <source>
        <dbReference type="ARBA" id="ARBA00022692"/>
    </source>
</evidence>
<feature type="transmembrane region" description="Helical" evidence="5">
    <location>
        <begin position="264"/>
        <end position="288"/>
    </location>
</feature>
<feature type="transmembrane region" description="Helical" evidence="5">
    <location>
        <begin position="78"/>
        <end position="99"/>
    </location>
</feature>
<feature type="transmembrane region" description="Helical" evidence="5">
    <location>
        <begin position="141"/>
        <end position="163"/>
    </location>
</feature>